<dbReference type="GO" id="GO:0008745">
    <property type="term" value="F:N-acetylmuramoyl-L-alanine amidase activity"/>
    <property type="evidence" value="ECO:0007669"/>
    <property type="project" value="UniProtKB-EC"/>
</dbReference>
<evidence type="ECO:0000313" key="3">
    <source>
        <dbReference type="EMBL" id="SFV74934.1"/>
    </source>
</evidence>
<name>A0A1W1D2Z4_9ZZZZ</name>
<dbReference type="InterPro" id="IPR021731">
    <property type="entry name" value="AMIN_dom"/>
</dbReference>
<dbReference type="FunFam" id="3.40.630.40:FF:000005">
    <property type="entry name" value="N-acetylmuramoyl-L-alanine amidase (AmiA)"/>
    <property type="match status" value="1"/>
</dbReference>
<dbReference type="Gene3D" id="2.60.40.3500">
    <property type="match status" value="1"/>
</dbReference>
<dbReference type="SUPFAM" id="SSF53187">
    <property type="entry name" value="Zn-dependent exopeptidases"/>
    <property type="match status" value="1"/>
</dbReference>
<evidence type="ECO:0000256" key="1">
    <source>
        <dbReference type="ARBA" id="ARBA00022801"/>
    </source>
</evidence>
<keyword evidence="1 3" id="KW-0378">Hydrolase</keyword>
<evidence type="ECO:0000259" key="2">
    <source>
        <dbReference type="SMART" id="SM00646"/>
    </source>
</evidence>
<dbReference type="EMBL" id="FPHP01000009">
    <property type="protein sequence ID" value="SFV74934.1"/>
    <property type="molecule type" value="Genomic_DNA"/>
</dbReference>
<reference evidence="3" key="1">
    <citation type="submission" date="2016-10" db="EMBL/GenBank/DDBJ databases">
        <authorList>
            <person name="de Groot N.N."/>
        </authorList>
    </citation>
    <scope>NUCLEOTIDE SEQUENCE</scope>
</reference>
<accession>A0A1W1D2Z4</accession>
<proteinExistence type="predicted"/>
<protein>
    <submittedName>
        <fullName evidence="3">N-acetylmuramoyl-L-alanine amidase</fullName>
        <ecNumber evidence="3">3.5.1.28</ecNumber>
    </submittedName>
</protein>
<dbReference type="CDD" id="cd02696">
    <property type="entry name" value="MurNAc-LAA"/>
    <property type="match status" value="1"/>
</dbReference>
<dbReference type="Pfam" id="PF11741">
    <property type="entry name" value="AMIN"/>
    <property type="match status" value="1"/>
</dbReference>
<dbReference type="InterPro" id="IPR050695">
    <property type="entry name" value="N-acetylmuramoyl_amidase_3"/>
</dbReference>
<dbReference type="PANTHER" id="PTHR30404:SF0">
    <property type="entry name" value="N-ACETYLMURAMOYL-L-ALANINE AMIDASE AMIC"/>
    <property type="match status" value="1"/>
</dbReference>
<dbReference type="GO" id="GO:0030288">
    <property type="term" value="C:outer membrane-bounded periplasmic space"/>
    <property type="evidence" value="ECO:0007669"/>
    <property type="project" value="TreeGrafter"/>
</dbReference>
<gene>
    <name evidence="3" type="ORF">MNB_SM-3-1539</name>
</gene>
<dbReference type="InterPro" id="IPR002508">
    <property type="entry name" value="MurNAc-LAA_cat"/>
</dbReference>
<feature type="domain" description="MurNAc-LAA" evidence="2">
    <location>
        <begin position="289"/>
        <end position="444"/>
    </location>
</feature>
<dbReference type="PANTHER" id="PTHR30404">
    <property type="entry name" value="N-ACETYLMURAMOYL-L-ALANINE AMIDASE"/>
    <property type="match status" value="1"/>
</dbReference>
<dbReference type="SMART" id="SM00646">
    <property type="entry name" value="Ami_3"/>
    <property type="match status" value="1"/>
</dbReference>
<dbReference type="GO" id="GO:0009253">
    <property type="term" value="P:peptidoglycan catabolic process"/>
    <property type="evidence" value="ECO:0007669"/>
    <property type="project" value="InterPro"/>
</dbReference>
<dbReference type="EC" id="3.5.1.28" evidence="3"/>
<sequence>MTLFGMENAQILSRANNLLHTNKRSDTIRAYNDFKNLYLRSIMNNDKELKVNALLGIIKSGKKLHIDTSRYAYEYHQALRKLRKEQSKRTKKHSNNIEIASISYLKLAYINENEIVLDFNNHIKKAQIRHFTIFDDKKHSYKYVFDISHAVLNRSYKLKSPDIKRIRLAQYKQNTIRLVVETNKKIKLKYRRENDSLVVVTPLQKEENKNIEIISKYTIAPKRLDRNKTIVIDPGHGGKDPGAIGYRNYHEKDVVLQIGLKLKNILKSRGYKVYMTRQGDYFIKLSKRTQYANRRSADIFISIHANAVSKKQANDVYGIETYFLAKSRTQRAKNVAEKENSADLSDMDFYGKKSFLDTLSSHNIVASNKLAIDLQRGVLGVLTQKYKDVSDGGVREGPFWVLVGAQMPSVLVEVGFITNPKEASRLVNPRYQKSLATGLANGIERYFLNN</sequence>
<dbReference type="AlphaFoldDB" id="A0A1W1D2Z4"/>
<organism evidence="3">
    <name type="scientific">hydrothermal vent metagenome</name>
    <dbReference type="NCBI Taxonomy" id="652676"/>
    <lineage>
        <taxon>unclassified sequences</taxon>
        <taxon>metagenomes</taxon>
        <taxon>ecological metagenomes</taxon>
    </lineage>
</organism>
<dbReference type="Gene3D" id="3.40.630.40">
    <property type="entry name" value="Zn-dependent exopeptidases"/>
    <property type="match status" value="1"/>
</dbReference>
<dbReference type="Pfam" id="PF01520">
    <property type="entry name" value="Amidase_3"/>
    <property type="match status" value="1"/>
</dbReference>